<feature type="transmembrane region" description="Helical" evidence="1">
    <location>
        <begin position="947"/>
        <end position="967"/>
    </location>
</feature>
<dbReference type="Gene3D" id="1.20.1640.10">
    <property type="entry name" value="Multidrug efflux transporter AcrB transmembrane domain"/>
    <property type="match status" value="2"/>
</dbReference>
<sequence>MANPVDYAISHARLTIATLVFLLVAGFSAYMTIPKEAEPDVKVPIIYVNVTQRGISPEDAERLILRPLETQLKSVSNVKEMRSAAFEGGGYVLLEFEAGFDSDVALADVRAKVDDAKSDLPSDADEPHVQEVNLSLFPVLVVALGGDVPERALLQLARQTQTAIEQIPGVLSADLRGARDDVVEIIAEPMLLKSYGISLDQLAASFRAGNSLVAAGALESGTGRFAVKVPSLIEQPQDILNFPVAATSSAVVTLGEVAEVRPTFKDPESITRVNGKPAITIEVSKRTGANLIETVDATRAVVEELRRTWPATVQVTFTQDKSKDIRTMLHELQNSVITAVLLVVIIMLTVLGGRASLFIGIAIPASFLAGILGLQLAGLTVNIVVLFSLILAVGMLVDDAIIVSEFAERRMAEGMAPRLAYSMAAKRMAGPVIAATATRVAAFSPLLFWPGIVGEFMKYMPLTLIATLSASLVVALIFTPTLGAMLGRPGQAKDERASDRGLYMLTVRTALRHPLVTLSLAAVLLVGVIQAYGTYGNGVEFFPEVEPDYGLVQVRARGNLSISEKDRLVHEVEDRLLGMKEIETVYARAGEGQRGSSDVTEDTVGTVQFEFVDWQQRRKASEIMADIRERTKDIPGVVIEVTKPAAGPPTGKPITLQIASLDPDALFPAARKAAAIIRENPDARDVDDGLPLPGIDWKLDFDRIQAARFGASPVTIGTAVQLVTNGMKISEYRPATTDKSVDILVRFPEDRRSIDQLDELLINTPAGAVPISNFVTRVPEPKVGLINRVDGTRVVTVTANIAEGAQAAVVQQQVTDAMAKADLGPGITFKMKGEDEEREKAGAFLMSAFGAALFLIFAILLAQFNKFSSVLLVLSAVVLSTIGVLIGLMLMNQAFGVVMTGIGVIANAGVIVNNNIVLIDTYDRLRREGVAAYEAILETCRERARPVVLTAVTAILGVLAIAFGINIDFVTRSVAIGAPSTQWWTHLSTAIVFGLGFATVLTLVVTPAALMAMANFAAWRMRRRERRAGRREARRRRRAGAPLP</sequence>
<feature type="transmembrane region" description="Helical" evidence="1">
    <location>
        <begin position="332"/>
        <end position="350"/>
    </location>
</feature>
<accession>A0A964WVJ4</accession>
<reference evidence="2" key="1">
    <citation type="submission" date="2019-03" db="EMBL/GenBank/DDBJ databases">
        <title>Afifella sp. nov., isolated from activated sludge.</title>
        <authorList>
            <person name="Li Q."/>
            <person name="Liu Y."/>
        </authorList>
    </citation>
    <scope>NUCLEOTIDE SEQUENCE</scope>
    <source>
        <strain evidence="2">L72</strain>
    </source>
</reference>
<dbReference type="Gene3D" id="3.30.70.1320">
    <property type="entry name" value="Multidrug efflux transporter AcrB pore domain like"/>
    <property type="match status" value="1"/>
</dbReference>
<dbReference type="Gene3D" id="3.30.70.1430">
    <property type="entry name" value="Multidrug efflux transporter AcrB pore domain"/>
    <property type="match status" value="2"/>
</dbReference>
<dbReference type="GO" id="GO:0042910">
    <property type="term" value="F:xenobiotic transmembrane transporter activity"/>
    <property type="evidence" value="ECO:0007669"/>
    <property type="project" value="TreeGrafter"/>
</dbReference>
<dbReference type="SUPFAM" id="SSF82693">
    <property type="entry name" value="Multidrug efflux transporter AcrB pore domain, PN1, PN2, PC1 and PC2 subdomains"/>
    <property type="match status" value="3"/>
</dbReference>
<feature type="transmembrane region" description="Helical" evidence="1">
    <location>
        <begin position="841"/>
        <end position="862"/>
    </location>
</feature>
<gene>
    <name evidence="2" type="ORF">E4O86_20640</name>
</gene>
<dbReference type="PANTHER" id="PTHR32063">
    <property type="match status" value="1"/>
</dbReference>
<protein>
    <submittedName>
        <fullName evidence="2">Efflux RND transporter permease subunit</fullName>
    </submittedName>
</protein>
<feature type="transmembrane region" description="Helical" evidence="1">
    <location>
        <begin position="515"/>
        <end position="533"/>
    </location>
</feature>
<dbReference type="Proteomes" id="UP000773614">
    <property type="component" value="Unassembled WGS sequence"/>
</dbReference>
<dbReference type="PRINTS" id="PR00702">
    <property type="entry name" value="ACRIFLAVINRP"/>
</dbReference>
<feature type="transmembrane region" description="Helical" evidence="1">
    <location>
        <begin position="897"/>
        <end position="918"/>
    </location>
</feature>
<dbReference type="Gene3D" id="3.30.2090.10">
    <property type="entry name" value="Multidrug efflux transporter AcrB TolC docking domain, DN and DC subdomains"/>
    <property type="match status" value="2"/>
</dbReference>
<dbReference type="OrthoDB" id="9798415at2"/>
<evidence type="ECO:0000313" key="2">
    <source>
        <dbReference type="EMBL" id="MYZ50118.1"/>
    </source>
</evidence>
<feature type="transmembrane region" description="Helical" evidence="1">
    <location>
        <begin position="383"/>
        <end position="407"/>
    </location>
</feature>
<feature type="transmembrane region" description="Helical" evidence="1">
    <location>
        <begin position="357"/>
        <end position="377"/>
    </location>
</feature>
<name>A0A964WVJ4_9HYPH</name>
<dbReference type="Pfam" id="PF00873">
    <property type="entry name" value="ACR_tran"/>
    <property type="match status" value="1"/>
</dbReference>
<proteinExistence type="predicted"/>
<keyword evidence="1" id="KW-0812">Transmembrane</keyword>
<evidence type="ECO:0000313" key="3">
    <source>
        <dbReference type="Proteomes" id="UP000773614"/>
    </source>
</evidence>
<feature type="transmembrane region" description="Helical" evidence="1">
    <location>
        <begin position="12"/>
        <end position="33"/>
    </location>
</feature>
<organism evidence="2 3">
    <name type="scientific">Propylenella binzhouense</name>
    <dbReference type="NCBI Taxonomy" id="2555902"/>
    <lineage>
        <taxon>Bacteria</taxon>
        <taxon>Pseudomonadati</taxon>
        <taxon>Pseudomonadota</taxon>
        <taxon>Alphaproteobacteria</taxon>
        <taxon>Hyphomicrobiales</taxon>
        <taxon>Propylenellaceae</taxon>
        <taxon>Propylenella</taxon>
    </lineage>
</organism>
<feature type="transmembrane region" description="Helical" evidence="1">
    <location>
        <begin position="464"/>
        <end position="486"/>
    </location>
</feature>
<keyword evidence="3" id="KW-1185">Reference proteome</keyword>
<dbReference type="AlphaFoldDB" id="A0A964WVJ4"/>
<feature type="transmembrane region" description="Helical" evidence="1">
    <location>
        <begin position="428"/>
        <end position="452"/>
    </location>
</feature>
<keyword evidence="1" id="KW-1133">Transmembrane helix</keyword>
<dbReference type="SUPFAM" id="SSF82866">
    <property type="entry name" value="Multidrug efflux transporter AcrB transmembrane domain"/>
    <property type="match status" value="2"/>
</dbReference>
<dbReference type="InterPro" id="IPR027463">
    <property type="entry name" value="AcrB_DN_DC_subdom"/>
</dbReference>
<dbReference type="RefSeq" id="WP_161142448.1">
    <property type="nucleotide sequence ID" value="NZ_SPKJ01000124.1"/>
</dbReference>
<keyword evidence="1" id="KW-0472">Membrane</keyword>
<dbReference type="SUPFAM" id="SSF82714">
    <property type="entry name" value="Multidrug efflux transporter AcrB TolC docking domain, DN and DC subdomains"/>
    <property type="match status" value="2"/>
</dbReference>
<evidence type="ECO:0000256" key="1">
    <source>
        <dbReference type="SAM" id="Phobius"/>
    </source>
</evidence>
<comment type="caution">
    <text evidence="2">The sequence shown here is derived from an EMBL/GenBank/DDBJ whole genome shotgun (WGS) entry which is preliminary data.</text>
</comment>
<dbReference type="InterPro" id="IPR001036">
    <property type="entry name" value="Acrflvin-R"/>
</dbReference>
<dbReference type="GO" id="GO:0005886">
    <property type="term" value="C:plasma membrane"/>
    <property type="evidence" value="ECO:0007669"/>
    <property type="project" value="TreeGrafter"/>
</dbReference>
<feature type="transmembrane region" description="Helical" evidence="1">
    <location>
        <begin position="987"/>
        <end position="1017"/>
    </location>
</feature>
<dbReference type="EMBL" id="SPKJ01000124">
    <property type="protein sequence ID" value="MYZ50118.1"/>
    <property type="molecule type" value="Genomic_DNA"/>
</dbReference>
<dbReference type="Gene3D" id="3.30.70.1440">
    <property type="entry name" value="Multidrug efflux transporter AcrB pore domain"/>
    <property type="match status" value="1"/>
</dbReference>
<feature type="non-terminal residue" evidence="2">
    <location>
        <position position="1044"/>
    </location>
</feature>
<feature type="transmembrane region" description="Helical" evidence="1">
    <location>
        <begin position="869"/>
        <end position="891"/>
    </location>
</feature>
<dbReference type="PANTHER" id="PTHR32063:SF0">
    <property type="entry name" value="SWARMING MOTILITY PROTEIN SWRC"/>
    <property type="match status" value="1"/>
</dbReference>